<comment type="caution">
    <text evidence="2">The sequence shown here is derived from an EMBL/GenBank/DDBJ whole genome shotgun (WGS) entry which is preliminary data.</text>
</comment>
<protein>
    <submittedName>
        <fullName evidence="2">Uncharacterized protein</fullName>
    </submittedName>
</protein>
<feature type="transmembrane region" description="Helical" evidence="1">
    <location>
        <begin position="243"/>
        <end position="262"/>
    </location>
</feature>
<name>A0ABY1NHC7_9BACT</name>
<evidence type="ECO:0000256" key="1">
    <source>
        <dbReference type="SAM" id="Phobius"/>
    </source>
</evidence>
<dbReference type="Proteomes" id="UP001157915">
    <property type="component" value="Unassembled WGS sequence"/>
</dbReference>
<keyword evidence="1" id="KW-0812">Transmembrane</keyword>
<evidence type="ECO:0000313" key="3">
    <source>
        <dbReference type="Proteomes" id="UP001157915"/>
    </source>
</evidence>
<organism evidence="2 3">
    <name type="scientific">Algoriphagus winogradskyi</name>
    <dbReference type="NCBI Taxonomy" id="237017"/>
    <lineage>
        <taxon>Bacteria</taxon>
        <taxon>Pseudomonadati</taxon>
        <taxon>Bacteroidota</taxon>
        <taxon>Cytophagia</taxon>
        <taxon>Cytophagales</taxon>
        <taxon>Cyclobacteriaceae</taxon>
        <taxon>Algoriphagus</taxon>
    </lineage>
</organism>
<feature type="transmembrane region" description="Helical" evidence="1">
    <location>
        <begin position="268"/>
        <end position="289"/>
    </location>
</feature>
<reference evidence="2 3" key="1">
    <citation type="submission" date="2017-05" db="EMBL/GenBank/DDBJ databases">
        <authorList>
            <person name="Varghese N."/>
            <person name="Submissions S."/>
        </authorList>
    </citation>
    <scope>NUCLEOTIDE SEQUENCE [LARGE SCALE GENOMIC DNA]</scope>
    <source>
        <strain evidence="2 3">DSM 15360</strain>
    </source>
</reference>
<accession>A0ABY1NHC7</accession>
<dbReference type="RefSeq" id="WP_283411573.1">
    <property type="nucleotide sequence ID" value="NZ_FXUA01000001.1"/>
</dbReference>
<gene>
    <name evidence="2" type="ORF">SAMN06265367_101644</name>
</gene>
<proteinExistence type="predicted"/>
<feature type="transmembrane region" description="Helical" evidence="1">
    <location>
        <begin position="7"/>
        <end position="25"/>
    </location>
</feature>
<dbReference type="EMBL" id="FXUA01000001">
    <property type="protein sequence ID" value="SMP07815.1"/>
    <property type="molecule type" value="Genomic_DNA"/>
</dbReference>
<evidence type="ECO:0000313" key="2">
    <source>
        <dbReference type="EMBL" id="SMP07815.1"/>
    </source>
</evidence>
<sequence>MKKLFGIASLIISILTFIILVLSYFKELDSKELTLSKDYQDIYISDIEDYIRFYDSLGENEYLNLMPSQIKLEIPPYSPNKISISEWVIKNTGHIPIKNDKKSNLIKIQLPLESKIYSVLLEGSYLSEDPKELQVDTLDNSVTIDEFLLNKGDELWITIIHEFPNAKPYNLNPLFIYKGEGITGFKSSDEWDPFNLNKYIYVYTSLNGIQILIFFVLSVIFFIVGSFRVIVFKFSNRRKLLELIFVFIISICLGEILTYLLFGKTLSLEIASILSVFGIIYYLRLYLFLKNN</sequence>
<keyword evidence="1" id="KW-1133">Transmembrane helix</keyword>
<feature type="transmembrane region" description="Helical" evidence="1">
    <location>
        <begin position="211"/>
        <end position="231"/>
    </location>
</feature>
<keyword evidence="1" id="KW-0472">Membrane</keyword>
<keyword evidence="3" id="KW-1185">Reference proteome</keyword>